<dbReference type="GO" id="GO:0016747">
    <property type="term" value="F:acyltransferase activity, transferring groups other than amino-acyl groups"/>
    <property type="evidence" value="ECO:0007669"/>
    <property type="project" value="InterPro"/>
</dbReference>
<protein>
    <submittedName>
        <fullName evidence="2">GCN5 family acetyltransferase</fullName>
    </submittedName>
</protein>
<dbReference type="Pfam" id="PF13302">
    <property type="entry name" value="Acetyltransf_3"/>
    <property type="match status" value="1"/>
</dbReference>
<dbReference type="PATRIC" id="fig|320778.3.peg.3355"/>
<evidence type="ECO:0000313" key="2">
    <source>
        <dbReference type="EMBL" id="KLV08189.1"/>
    </source>
</evidence>
<evidence type="ECO:0000313" key="3">
    <source>
        <dbReference type="Proteomes" id="UP000035909"/>
    </source>
</evidence>
<sequence>MRDNKWLQDIELESETVKLIPLQPEHADALVSAASDGELWTLWYTSVPNQVSVNQYIDKALTDKQNGVALPFVVIEKSTNQIIGSTRFCNADLINHRVEIGYTWYAKRFQRSSVNTECKLLLLKHAFEQLEAISVVFCTHWHNQQSRTAIARLGAKQDGVLRNHQKMKDGSYRDTVIFSIIDQEWPGVRNHLTHKLSSHR</sequence>
<feature type="domain" description="N-acetyltransferase" evidence="1">
    <location>
        <begin position="18"/>
        <end position="156"/>
    </location>
</feature>
<dbReference type="InterPro" id="IPR016181">
    <property type="entry name" value="Acyl_CoA_acyltransferase"/>
</dbReference>
<name>A0A0J1H929_9GAMM</name>
<dbReference type="InterPro" id="IPR000182">
    <property type="entry name" value="GNAT_dom"/>
</dbReference>
<dbReference type="OrthoDB" id="5295305at2"/>
<keyword evidence="3" id="KW-1185">Reference proteome</keyword>
<reference evidence="2 3" key="1">
    <citation type="submission" date="2015-05" db="EMBL/GenBank/DDBJ databases">
        <title>Photobacterium galathea sp. nov.</title>
        <authorList>
            <person name="Machado H."/>
            <person name="Gram L."/>
        </authorList>
    </citation>
    <scope>NUCLEOTIDE SEQUENCE [LARGE SCALE GENOMIC DNA]</scope>
    <source>
        <strain evidence="2 3">DSM 22954</strain>
    </source>
</reference>
<dbReference type="STRING" id="320778.ABT57_15425"/>
<organism evidence="2 3">
    <name type="scientific">Photobacterium ganghwense</name>
    <dbReference type="NCBI Taxonomy" id="320778"/>
    <lineage>
        <taxon>Bacteria</taxon>
        <taxon>Pseudomonadati</taxon>
        <taxon>Pseudomonadota</taxon>
        <taxon>Gammaproteobacteria</taxon>
        <taxon>Vibrionales</taxon>
        <taxon>Vibrionaceae</taxon>
        <taxon>Photobacterium</taxon>
    </lineage>
</organism>
<dbReference type="RefSeq" id="WP_047886078.1">
    <property type="nucleotide sequence ID" value="NZ_CP071326.1"/>
</dbReference>
<keyword evidence="2" id="KW-0808">Transferase</keyword>
<dbReference type="AlphaFoldDB" id="A0A0J1H929"/>
<evidence type="ECO:0000259" key="1">
    <source>
        <dbReference type="Pfam" id="PF13302"/>
    </source>
</evidence>
<gene>
    <name evidence="2" type="ORF">ABT57_15425</name>
</gene>
<proteinExistence type="predicted"/>
<dbReference type="Gene3D" id="3.40.630.30">
    <property type="match status" value="1"/>
</dbReference>
<dbReference type="PANTHER" id="PTHR43610:SF1">
    <property type="entry name" value="N-ACETYLTRANSFERASE DOMAIN-CONTAINING PROTEIN"/>
    <property type="match status" value="1"/>
</dbReference>
<dbReference type="SUPFAM" id="SSF55729">
    <property type="entry name" value="Acyl-CoA N-acyltransferases (Nat)"/>
    <property type="match status" value="1"/>
</dbReference>
<comment type="caution">
    <text evidence="2">The sequence shown here is derived from an EMBL/GenBank/DDBJ whole genome shotgun (WGS) entry which is preliminary data.</text>
</comment>
<dbReference type="Proteomes" id="UP000035909">
    <property type="component" value="Unassembled WGS sequence"/>
</dbReference>
<accession>A0A0J1H929</accession>
<dbReference type="EMBL" id="LDOU01000015">
    <property type="protein sequence ID" value="KLV08189.1"/>
    <property type="molecule type" value="Genomic_DNA"/>
</dbReference>
<dbReference type="PANTHER" id="PTHR43610">
    <property type="entry name" value="BLL6696 PROTEIN"/>
    <property type="match status" value="1"/>
</dbReference>